<name>A0A919BR80_STRFL</name>
<protein>
    <submittedName>
        <fullName evidence="1">Uncharacterized protein</fullName>
    </submittedName>
</protein>
<organism evidence="1 2">
    <name type="scientific">Streptomyces filamentosus</name>
    <name type="common">Streptomyces roseosporus</name>
    <dbReference type="NCBI Taxonomy" id="67294"/>
    <lineage>
        <taxon>Bacteria</taxon>
        <taxon>Bacillati</taxon>
        <taxon>Actinomycetota</taxon>
        <taxon>Actinomycetes</taxon>
        <taxon>Kitasatosporales</taxon>
        <taxon>Streptomycetaceae</taxon>
        <taxon>Streptomyces</taxon>
    </lineage>
</organism>
<gene>
    <name evidence="1" type="ORF">GCM10017667_39770</name>
</gene>
<proteinExistence type="predicted"/>
<evidence type="ECO:0000313" key="1">
    <source>
        <dbReference type="EMBL" id="GHG05097.1"/>
    </source>
</evidence>
<keyword evidence="2" id="KW-1185">Reference proteome</keyword>
<reference evidence="1" key="2">
    <citation type="submission" date="2020-09" db="EMBL/GenBank/DDBJ databases">
        <authorList>
            <person name="Sun Q."/>
            <person name="Ohkuma M."/>
        </authorList>
    </citation>
    <scope>NUCLEOTIDE SEQUENCE</scope>
    <source>
        <strain evidence="1">JCM 4122</strain>
    </source>
</reference>
<sequence length="202" mass="22267">MPQSNHPFAEVDESALAVRNQRLGLLAAAGARAYRVPVPVAVYDVSDLGCRFLVHSQFPVHAMAFHPALPLLAVGTGRYDGGYFFEGELLLLHLETGETRSLIEHEIGRQVLGLEWLDEQALQVLMAPPDRWQDERARVEGHVAVVRRENWDAVPARSLTGLDLAGPRVPAPRPDGCETARRVLAEVSAAWRVQRTGRVGDL</sequence>
<accession>A0A919BR80</accession>
<reference evidence="1" key="1">
    <citation type="journal article" date="2014" name="Int. J. Syst. Evol. Microbiol.">
        <title>Complete genome sequence of Corynebacterium casei LMG S-19264T (=DSM 44701T), isolated from a smear-ripened cheese.</title>
        <authorList>
            <consortium name="US DOE Joint Genome Institute (JGI-PGF)"/>
            <person name="Walter F."/>
            <person name="Albersmeier A."/>
            <person name="Kalinowski J."/>
            <person name="Ruckert C."/>
        </authorList>
    </citation>
    <scope>NUCLEOTIDE SEQUENCE</scope>
    <source>
        <strain evidence="1">JCM 4122</strain>
    </source>
</reference>
<dbReference type="EMBL" id="BNBE01000002">
    <property type="protein sequence ID" value="GHG05097.1"/>
    <property type="molecule type" value="Genomic_DNA"/>
</dbReference>
<dbReference type="Proteomes" id="UP000632849">
    <property type="component" value="Unassembled WGS sequence"/>
</dbReference>
<evidence type="ECO:0000313" key="2">
    <source>
        <dbReference type="Proteomes" id="UP000632849"/>
    </source>
</evidence>
<dbReference type="AlphaFoldDB" id="A0A919BR80"/>
<dbReference type="RefSeq" id="WP_190042426.1">
    <property type="nucleotide sequence ID" value="NZ_BNBE01000002.1"/>
</dbReference>
<comment type="caution">
    <text evidence="1">The sequence shown here is derived from an EMBL/GenBank/DDBJ whole genome shotgun (WGS) entry which is preliminary data.</text>
</comment>